<reference evidence="1" key="1">
    <citation type="submission" date="2021-04" db="EMBL/GenBank/DDBJ databases">
        <title>Genome sequence of Woronichinia naegeliana from Washington state freshwater lake bloom.</title>
        <authorList>
            <person name="Dreher T.W."/>
        </authorList>
    </citation>
    <scope>NUCLEOTIDE SEQUENCE</scope>
    <source>
        <strain evidence="1">WA131</strain>
    </source>
</reference>
<evidence type="ECO:0000313" key="1">
    <source>
        <dbReference type="EMBL" id="UXE59554.1"/>
    </source>
</evidence>
<organism evidence="1">
    <name type="scientific">Woronichinia naegeliana WA131</name>
    <dbReference type="NCBI Taxonomy" id="2824559"/>
    <lineage>
        <taxon>Bacteria</taxon>
        <taxon>Bacillati</taxon>
        <taxon>Cyanobacteriota</taxon>
        <taxon>Cyanophyceae</taxon>
        <taxon>Synechococcales</taxon>
        <taxon>Coelosphaeriaceae</taxon>
        <taxon>Woronichinia</taxon>
    </lineage>
</organism>
<dbReference type="InterPro" id="IPR016181">
    <property type="entry name" value="Acyl_CoA_acyltransferase"/>
</dbReference>
<dbReference type="KEGG" id="wna:KA717_27775"/>
<dbReference type="SUPFAM" id="SSF55729">
    <property type="entry name" value="Acyl-CoA N-acyltransferases (Nat)"/>
    <property type="match status" value="1"/>
</dbReference>
<sequence length="164" mass="19012">MNMTPKSIVTIYDKQGRDYQIEVNEQESILSLKVYRSLHGLRNMVGHIKCIFKSHNEMLLADIHFEDNIARNPLGRIYAFFHQEPKSYRKLGLGTATLKFLIKYVKEKGIKKLHGSITQRDLNAKPNLIKWYQNNGFTVETLTVQEIENSVARICLYPQNQGKS</sequence>
<protein>
    <submittedName>
        <fullName evidence="1">GNAT family N-acetyltransferase</fullName>
    </submittedName>
</protein>
<dbReference type="CDD" id="cd04301">
    <property type="entry name" value="NAT_SF"/>
    <property type="match status" value="1"/>
</dbReference>
<dbReference type="AlphaFoldDB" id="A0A977KTD8"/>
<accession>A0A977KTD8</accession>
<dbReference type="EMBL" id="CP073041">
    <property type="protein sequence ID" value="UXE59554.1"/>
    <property type="molecule type" value="Genomic_DNA"/>
</dbReference>
<gene>
    <name evidence="1" type="ORF">KA717_27775</name>
</gene>
<proteinExistence type="predicted"/>
<dbReference type="Proteomes" id="UP001065613">
    <property type="component" value="Chromosome"/>
</dbReference>
<name>A0A977KTD8_9CYAN</name>
<dbReference type="Gene3D" id="3.40.630.30">
    <property type="match status" value="1"/>
</dbReference>